<comment type="subcellular location">
    <subcellularLocation>
        <location evidence="9">Membrane</location>
        <topology evidence="9">Multi-pass membrane protein</topology>
    </subcellularLocation>
    <subcellularLocation>
        <location evidence="1">Mitochondrion inner membrane</location>
        <topology evidence="1">Multi-pass membrane protein</topology>
    </subcellularLocation>
</comment>
<feature type="region of interest" description="Disordered" evidence="10">
    <location>
        <begin position="468"/>
        <end position="490"/>
    </location>
</feature>
<keyword evidence="4" id="KW-0999">Mitochondrion inner membrane</keyword>
<feature type="region of interest" description="Disordered" evidence="10">
    <location>
        <begin position="423"/>
        <end position="446"/>
    </location>
</feature>
<dbReference type="GO" id="GO:0005743">
    <property type="term" value="C:mitochondrial inner membrane"/>
    <property type="evidence" value="ECO:0007669"/>
    <property type="project" value="UniProtKB-SubCell"/>
</dbReference>
<dbReference type="Pfam" id="PF02096">
    <property type="entry name" value="60KD_IMP"/>
    <property type="match status" value="1"/>
</dbReference>
<dbReference type="OrthoDB" id="2148490at2759"/>
<evidence type="ECO:0000259" key="11">
    <source>
        <dbReference type="Pfam" id="PF02096"/>
    </source>
</evidence>
<keyword evidence="3 9" id="KW-0812">Transmembrane</keyword>
<dbReference type="InterPro" id="IPR001708">
    <property type="entry name" value="YidC/ALB3/OXA1/COX18"/>
</dbReference>
<keyword evidence="8" id="KW-0472">Membrane</keyword>
<dbReference type="VEuPathDB" id="FungiDB:PV06_08832"/>
<feature type="region of interest" description="Disordered" evidence="10">
    <location>
        <begin position="510"/>
        <end position="536"/>
    </location>
</feature>
<evidence type="ECO:0000313" key="13">
    <source>
        <dbReference type="Proteomes" id="UP000053342"/>
    </source>
</evidence>
<feature type="region of interest" description="Disordered" evidence="10">
    <location>
        <begin position="68"/>
        <end position="95"/>
    </location>
</feature>
<feature type="domain" description="Membrane insertase YidC/Oxa/ALB C-terminal" evidence="11">
    <location>
        <begin position="196"/>
        <end position="388"/>
    </location>
</feature>
<keyword evidence="6" id="KW-1133">Transmembrane helix</keyword>
<dbReference type="AlphaFoldDB" id="A0A0D2D9D9"/>
<reference evidence="12 13" key="1">
    <citation type="submission" date="2015-01" db="EMBL/GenBank/DDBJ databases">
        <title>The Genome Sequence of Exophiala oligosperma CBS72588.</title>
        <authorList>
            <consortium name="The Broad Institute Genomics Platform"/>
            <person name="Cuomo C."/>
            <person name="de Hoog S."/>
            <person name="Gorbushina A."/>
            <person name="Stielow B."/>
            <person name="Teixiera M."/>
            <person name="Abouelleil A."/>
            <person name="Chapman S.B."/>
            <person name="Priest M."/>
            <person name="Young S.K."/>
            <person name="Wortman J."/>
            <person name="Nusbaum C."/>
            <person name="Birren B."/>
        </authorList>
    </citation>
    <scope>NUCLEOTIDE SEQUENCE [LARGE SCALE GENOMIC DNA]</scope>
    <source>
        <strain evidence="12 13">CBS 72588</strain>
    </source>
</reference>
<dbReference type="PANTHER" id="PTHR12428:SF66">
    <property type="entry name" value="MITOCHONDRIAL INNER MEMBRANE PROTEIN OXA1L"/>
    <property type="match status" value="1"/>
</dbReference>
<evidence type="ECO:0000256" key="7">
    <source>
        <dbReference type="ARBA" id="ARBA00023128"/>
    </source>
</evidence>
<feature type="region of interest" description="Disordered" evidence="10">
    <location>
        <begin position="104"/>
        <end position="123"/>
    </location>
</feature>
<dbReference type="STRING" id="215243.A0A0D2D9D9"/>
<dbReference type="EMBL" id="KN847340">
    <property type="protein sequence ID" value="KIW39015.1"/>
    <property type="molecule type" value="Genomic_DNA"/>
</dbReference>
<protein>
    <recommendedName>
        <fullName evidence="11">Membrane insertase YidC/Oxa/ALB C-terminal domain-containing protein</fullName>
    </recommendedName>
</protein>
<sequence length="536" mass="58726">MSAARGLRWSSRQISNGHQRLPSLRISGARHYSLNTYQSSLSRLRSNRTSTTTRQCLAQQSRSISLFGWGSSKSSSDPVVSSTPPNTSNAAQNLVEPTRIVKASQGTADTPDPTFTHPHPVSSVEPEALRNLENEILKPHGTTPSPEVAADVPDLSSIPEDIGYLKTVCGLDFGWGPTSTLEFCLEHLHITAGLTWTASIIALAFLIRGMIFFPAVGAADQGSRLKLVQPAATELREKVQEGLRNNNRQAAMEAQQQIREIYKEAGVSMRKAFLPVILQMPLQFCAFRLLRDAAAVPVPAFESEQFLWITDLSVADPMYLLPLGTAAMTYFNMTASSKQQANPPPLFKLFQTVAPPLSFIFLSFQSSAVQVFFLVNGFFSQIQITTINNAAFRRWRGMMPLAPPPSPSSDKFSGRLAKMNIAANSSSQSSKVVSTEPAPGGERSIIDKGVDAGRAAWTKTVGGIGSTWRKETQKRQEKAKIDERKTAAAKYEAQRRLDLEQERLYRNATAASSSVRVNRNSTSAFVSTSTKQRDGQ</sequence>
<dbReference type="GO" id="GO:0032979">
    <property type="term" value="P:protein insertion into mitochondrial inner membrane from matrix"/>
    <property type="evidence" value="ECO:0007669"/>
    <property type="project" value="TreeGrafter"/>
</dbReference>
<dbReference type="RefSeq" id="XP_016259231.1">
    <property type="nucleotide sequence ID" value="XM_016410209.1"/>
</dbReference>
<accession>A0A0D2D9D9</accession>
<organism evidence="12 13">
    <name type="scientific">Exophiala oligosperma</name>
    <dbReference type="NCBI Taxonomy" id="215243"/>
    <lineage>
        <taxon>Eukaryota</taxon>
        <taxon>Fungi</taxon>
        <taxon>Dikarya</taxon>
        <taxon>Ascomycota</taxon>
        <taxon>Pezizomycotina</taxon>
        <taxon>Eurotiomycetes</taxon>
        <taxon>Chaetothyriomycetidae</taxon>
        <taxon>Chaetothyriales</taxon>
        <taxon>Herpotrichiellaceae</taxon>
        <taxon>Exophiala</taxon>
    </lineage>
</organism>
<comment type="similarity">
    <text evidence="2 9">Belongs to the OXA1/ALB3/YidC family.</text>
</comment>
<feature type="compositionally biased region" description="Low complexity" evidence="10">
    <location>
        <begin position="107"/>
        <end position="120"/>
    </location>
</feature>
<dbReference type="GO" id="GO:0032977">
    <property type="term" value="F:membrane insertase activity"/>
    <property type="evidence" value="ECO:0007669"/>
    <property type="project" value="InterPro"/>
</dbReference>
<dbReference type="PANTHER" id="PTHR12428">
    <property type="entry name" value="OXA1"/>
    <property type="match status" value="1"/>
</dbReference>
<feature type="compositionally biased region" description="Low complexity" evidence="10">
    <location>
        <begin position="425"/>
        <end position="434"/>
    </location>
</feature>
<evidence type="ECO:0000256" key="8">
    <source>
        <dbReference type="ARBA" id="ARBA00023136"/>
    </source>
</evidence>
<dbReference type="InterPro" id="IPR028055">
    <property type="entry name" value="YidC/Oxa/ALB_C"/>
</dbReference>
<keyword evidence="7" id="KW-0496">Mitochondrion</keyword>
<evidence type="ECO:0000256" key="4">
    <source>
        <dbReference type="ARBA" id="ARBA00022792"/>
    </source>
</evidence>
<evidence type="ECO:0000256" key="9">
    <source>
        <dbReference type="RuleBase" id="RU003945"/>
    </source>
</evidence>
<dbReference type="GeneID" id="27360906"/>
<dbReference type="NCBIfam" id="TIGR03592">
    <property type="entry name" value="yidC_oxa1_cterm"/>
    <property type="match status" value="1"/>
</dbReference>
<dbReference type="Proteomes" id="UP000053342">
    <property type="component" value="Unassembled WGS sequence"/>
</dbReference>
<gene>
    <name evidence="12" type="ORF">PV06_08832</name>
</gene>
<evidence type="ECO:0000256" key="1">
    <source>
        <dbReference type="ARBA" id="ARBA00004448"/>
    </source>
</evidence>
<evidence type="ECO:0000256" key="3">
    <source>
        <dbReference type="ARBA" id="ARBA00022692"/>
    </source>
</evidence>
<proteinExistence type="inferred from homology"/>
<feature type="compositionally biased region" description="Low complexity" evidence="10">
    <location>
        <begin position="71"/>
        <end position="89"/>
    </location>
</feature>
<keyword evidence="5" id="KW-0809">Transit peptide</keyword>
<keyword evidence="13" id="KW-1185">Reference proteome</keyword>
<dbReference type="HOGENOM" id="CLU_029282_5_0_1"/>
<evidence type="ECO:0000256" key="5">
    <source>
        <dbReference type="ARBA" id="ARBA00022946"/>
    </source>
</evidence>
<evidence type="ECO:0000256" key="10">
    <source>
        <dbReference type="SAM" id="MobiDB-lite"/>
    </source>
</evidence>
<dbReference type="CDD" id="cd20069">
    <property type="entry name" value="5TM_Oxa1-like"/>
    <property type="match status" value="1"/>
</dbReference>
<evidence type="ECO:0000256" key="2">
    <source>
        <dbReference type="ARBA" id="ARBA00009877"/>
    </source>
</evidence>
<feature type="compositionally biased region" description="Low complexity" evidence="10">
    <location>
        <begin position="510"/>
        <end position="521"/>
    </location>
</feature>
<evidence type="ECO:0000313" key="12">
    <source>
        <dbReference type="EMBL" id="KIW39015.1"/>
    </source>
</evidence>
<name>A0A0D2D9D9_9EURO</name>
<evidence type="ECO:0000256" key="6">
    <source>
        <dbReference type="ARBA" id="ARBA00022989"/>
    </source>
</evidence>